<dbReference type="EMBL" id="JBITYG010000012">
    <property type="protein sequence ID" value="MFI9105500.1"/>
    <property type="molecule type" value="Genomic_DNA"/>
</dbReference>
<keyword evidence="3" id="KW-0547">Nucleotide-binding</keyword>
<dbReference type="PANTHER" id="PTHR35526">
    <property type="entry name" value="ANTI-SIGMA-F FACTOR RSBW-RELATED"/>
    <property type="match status" value="1"/>
</dbReference>
<name>A0ABW8CGB7_9ACTN</name>
<dbReference type="PANTHER" id="PTHR35526:SF3">
    <property type="entry name" value="ANTI-SIGMA-F FACTOR RSBW"/>
    <property type="match status" value="1"/>
</dbReference>
<protein>
    <submittedName>
        <fullName evidence="3">ATP-binding protein</fullName>
    </submittedName>
</protein>
<organism evidence="3 4">
    <name type="scientific">Streptomyces fildesensis</name>
    <dbReference type="NCBI Taxonomy" id="375757"/>
    <lineage>
        <taxon>Bacteria</taxon>
        <taxon>Bacillati</taxon>
        <taxon>Actinomycetota</taxon>
        <taxon>Actinomycetes</taxon>
        <taxon>Kitasatosporales</taxon>
        <taxon>Streptomycetaceae</taxon>
        <taxon>Streptomyces</taxon>
    </lineage>
</organism>
<keyword evidence="3" id="KW-0067">ATP-binding</keyword>
<evidence type="ECO:0000259" key="2">
    <source>
        <dbReference type="Pfam" id="PF13581"/>
    </source>
</evidence>
<keyword evidence="4" id="KW-1185">Reference proteome</keyword>
<dbReference type="Gene3D" id="3.30.565.10">
    <property type="entry name" value="Histidine kinase-like ATPase, C-terminal domain"/>
    <property type="match status" value="1"/>
</dbReference>
<evidence type="ECO:0000313" key="3">
    <source>
        <dbReference type="EMBL" id="MFI9105500.1"/>
    </source>
</evidence>
<dbReference type="Pfam" id="PF13581">
    <property type="entry name" value="HATPase_c_2"/>
    <property type="match status" value="1"/>
</dbReference>
<comment type="caution">
    <text evidence="3">The sequence shown here is derived from an EMBL/GenBank/DDBJ whole genome shotgun (WGS) entry which is preliminary data.</text>
</comment>
<dbReference type="InterPro" id="IPR003594">
    <property type="entry name" value="HATPase_dom"/>
</dbReference>
<feature type="domain" description="Histidine kinase/HSP90-like ATPase" evidence="2">
    <location>
        <begin position="32"/>
        <end position="141"/>
    </location>
</feature>
<dbReference type="InterPro" id="IPR050267">
    <property type="entry name" value="Anti-sigma-factor_SerPK"/>
</dbReference>
<reference evidence="3 4" key="1">
    <citation type="submission" date="2024-10" db="EMBL/GenBank/DDBJ databases">
        <title>The Natural Products Discovery Center: Release of the First 8490 Sequenced Strains for Exploring Actinobacteria Biosynthetic Diversity.</title>
        <authorList>
            <person name="Kalkreuter E."/>
            <person name="Kautsar S.A."/>
            <person name="Yang D."/>
            <person name="Bader C.D."/>
            <person name="Teijaro C.N."/>
            <person name="Fluegel L."/>
            <person name="Davis C.M."/>
            <person name="Simpson J.R."/>
            <person name="Lauterbach L."/>
            <person name="Steele A.D."/>
            <person name="Gui C."/>
            <person name="Meng S."/>
            <person name="Li G."/>
            <person name="Viehrig K."/>
            <person name="Ye F."/>
            <person name="Su P."/>
            <person name="Kiefer A.F."/>
            <person name="Nichols A."/>
            <person name="Cepeda A.J."/>
            <person name="Yan W."/>
            <person name="Fan B."/>
            <person name="Jiang Y."/>
            <person name="Adhikari A."/>
            <person name="Zheng C.-J."/>
            <person name="Schuster L."/>
            <person name="Cowan T.M."/>
            <person name="Smanski M.J."/>
            <person name="Chevrette M.G."/>
            <person name="De Carvalho L.P.S."/>
            <person name="Shen B."/>
        </authorList>
    </citation>
    <scope>NUCLEOTIDE SEQUENCE [LARGE SCALE GENOMIC DNA]</scope>
    <source>
        <strain evidence="3 4">NPDC053399</strain>
    </source>
</reference>
<dbReference type="SUPFAM" id="SSF55874">
    <property type="entry name" value="ATPase domain of HSP90 chaperone/DNA topoisomerase II/histidine kinase"/>
    <property type="match status" value="1"/>
</dbReference>
<dbReference type="Proteomes" id="UP001614394">
    <property type="component" value="Unassembled WGS sequence"/>
</dbReference>
<evidence type="ECO:0000256" key="1">
    <source>
        <dbReference type="ARBA" id="ARBA00022527"/>
    </source>
</evidence>
<dbReference type="RefSeq" id="WP_399656223.1">
    <property type="nucleotide sequence ID" value="NZ_JBITYG010000012.1"/>
</dbReference>
<accession>A0ABW8CGB7</accession>
<keyword evidence="1" id="KW-0723">Serine/threonine-protein kinase</keyword>
<dbReference type="GO" id="GO:0005524">
    <property type="term" value="F:ATP binding"/>
    <property type="evidence" value="ECO:0007669"/>
    <property type="project" value="UniProtKB-KW"/>
</dbReference>
<evidence type="ECO:0000313" key="4">
    <source>
        <dbReference type="Proteomes" id="UP001614394"/>
    </source>
</evidence>
<keyword evidence="1" id="KW-0418">Kinase</keyword>
<dbReference type="CDD" id="cd16936">
    <property type="entry name" value="HATPase_RsbW-like"/>
    <property type="match status" value="1"/>
</dbReference>
<proteinExistence type="predicted"/>
<keyword evidence="1" id="KW-0808">Transferase</keyword>
<sequence>MQTTSFVPSFVLQPGHAGNVQREHRAAERMLPCRPSTVAEVRRLVRELAGRWKRASEIAEVACLVISEMATNSVLHSGSPGMTVRLTLHERHLRAEVVDTGTWKASADPAVDGMADHGRGLFLIEALSMSSGCHHDPHGTRSWACISTVGA</sequence>
<gene>
    <name evidence="3" type="ORF">ACIGXA_33825</name>
</gene>
<dbReference type="InterPro" id="IPR036890">
    <property type="entry name" value="HATPase_C_sf"/>
</dbReference>